<comment type="caution">
    <text evidence="2">The sequence shown here is derived from an EMBL/GenBank/DDBJ whole genome shotgun (WGS) entry which is preliminary data.</text>
</comment>
<keyword evidence="1" id="KW-0732">Signal</keyword>
<name>A0ABV7V6Q8_9SPHN</name>
<dbReference type="EMBL" id="JBHRYE010000024">
    <property type="protein sequence ID" value="MFC3672805.1"/>
    <property type="molecule type" value="Genomic_DNA"/>
</dbReference>
<organism evidence="2 3">
    <name type="scientific">Novosphingobium pokkalii</name>
    <dbReference type="NCBI Taxonomy" id="1770194"/>
    <lineage>
        <taxon>Bacteria</taxon>
        <taxon>Pseudomonadati</taxon>
        <taxon>Pseudomonadota</taxon>
        <taxon>Alphaproteobacteria</taxon>
        <taxon>Sphingomonadales</taxon>
        <taxon>Sphingomonadaceae</taxon>
        <taxon>Novosphingobium</taxon>
    </lineage>
</organism>
<accession>A0ABV7V6Q8</accession>
<evidence type="ECO:0000256" key="1">
    <source>
        <dbReference type="SAM" id="SignalP"/>
    </source>
</evidence>
<dbReference type="PANTHER" id="PTHR38075:SF1">
    <property type="entry name" value="DUF4139 DOMAIN-CONTAINING PROTEIN"/>
    <property type="match status" value="1"/>
</dbReference>
<feature type="chain" id="PRO_5046634315" evidence="1">
    <location>
        <begin position="23"/>
        <end position="501"/>
    </location>
</feature>
<protein>
    <submittedName>
        <fullName evidence="2">DUF4139 domain-containing protein</fullName>
    </submittedName>
</protein>
<dbReference type="RefSeq" id="WP_229815521.1">
    <property type="nucleotide sequence ID" value="NZ_BMZP01000018.1"/>
</dbReference>
<dbReference type="PANTHER" id="PTHR38075">
    <property type="entry name" value="DUF4139 DOMAIN-CONTAINING PROTEIN"/>
    <property type="match status" value="1"/>
</dbReference>
<keyword evidence="3" id="KW-1185">Reference proteome</keyword>
<feature type="signal peptide" evidence="1">
    <location>
        <begin position="1"/>
        <end position="22"/>
    </location>
</feature>
<proteinExistence type="predicted"/>
<evidence type="ECO:0000313" key="2">
    <source>
        <dbReference type="EMBL" id="MFC3672805.1"/>
    </source>
</evidence>
<gene>
    <name evidence="2" type="ORF">ACFOOT_15400</name>
</gene>
<reference evidence="3" key="1">
    <citation type="journal article" date="2019" name="Int. J. Syst. Evol. Microbiol.">
        <title>The Global Catalogue of Microorganisms (GCM) 10K type strain sequencing project: providing services to taxonomists for standard genome sequencing and annotation.</title>
        <authorList>
            <consortium name="The Broad Institute Genomics Platform"/>
            <consortium name="The Broad Institute Genome Sequencing Center for Infectious Disease"/>
            <person name="Wu L."/>
            <person name="Ma J."/>
        </authorList>
    </citation>
    <scope>NUCLEOTIDE SEQUENCE [LARGE SCALE GENOMIC DNA]</scope>
    <source>
        <strain evidence="3">KCTC 42224</strain>
    </source>
</reference>
<sequence>MRAAWTVLAMGTALGLVANVRAATPAAIEAKGAQGDVALTIYKDMALVEDVRRIDLPKGVSRQEFPDVSAQIRPETVTIAAPGAAVVEQNFDYDLLTPDALLNKSVGQDVSVVREGADGKEVVTTAHVLANNQGAVVQVGSRIEVLSEMPGRVVYSGLPAGLRARPTLSVTLDSASSGARNVGLRYLSRGFGWKADYVALFDESAGKLDVQGWVTLTNTTGTGFPDARVMLVAGQPAGDDGDGDGEAMVYPPSRSRPMGNRMGTGGDDGRETLGDFHVYPLAGRTTVANAQTKQVSFLNATGVPARKVYQYRNPWQHSAEEGESVDTVLAFTSARDGGLGDALPAGTIRVYMRDARGNPQFVGESPLPHTPMGSDLALKTGTAFDVKVQPSVEKRERVTAAEWERTGQWRITRNADGPVTYTIEEHPVYWRTQMAWKVTNARAVPVEVDVVQDGLDNGWHDTRVSAESLPGRQVSLDSRTWRVKVPARGAVTLTATIDTRY</sequence>
<evidence type="ECO:0000313" key="3">
    <source>
        <dbReference type="Proteomes" id="UP001595683"/>
    </source>
</evidence>
<dbReference type="Proteomes" id="UP001595683">
    <property type="component" value="Unassembled WGS sequence"/>
</dbReference>